<dbReference type="AlphaFoldDB" id="A0A176VWQ1"/>
<reference evidence="2" key="1">
    <citation type="submission" date="2016-03" db="EMBL/GenBank/DDBJ databases">
        <title>Mechanisms controlling the formation of the plant cell surface in tip-growing cells are functionally conserved among land plants.</title>
        <authorList>
            <person name="Honkanen S."/>
            <person name="Jones V.A."/>
            <person name="Morieri G."/>
            <person name="Champion C."/>
            <person name="Hetherington A.J."/>
            <person name="Kelly S."/>
            <person name="Saint-Marcoux D."/>
            <person name="Proust H."/>
            <person name="Prescott H."/>
            <person name="Dolan L."/>
        </authorList>
    </citation>
    <scope>NUCLEOTIDE SEQUENCE [LARGE SCALE GENOMIC DNA]</scope>
    <source>
        <tissue evidence="2">Whole gametophyte</tissue>
    </source>
</reference>
<feature type="compositionally biased region" description="Polar residues" evidence="1">
    <location>
        <begin position="122"/>
        <end position="138"/>
    </location>
</feature>
<organism evidence="2 3">
    <name type="scientific">Marchantia polymorpha subsp. ruderalis</name>
    <dbReference type="NCBI Taxonomy" id="1480154"/>
    <lineage>
        <taxon>Eukaryota</taxon>
        <taxon>Viridiplantae</taxon>
        <taxon>Streptophyta</taxon>
        <taxon>Embryophyta</taxon>
        <taxon>Marchantiophyta</taxon>
        <taxon>Marchantiopsida</taxon>
        <taxon>Marchantiidae</taxon>
        <taxon>Marchantiales</taxon>
        <taxon>Marchantiaceae</taxon>
        <taxon>Marchantia</taxon>
    </lineage>
</organism>
<evidence type="ECO:0000313" key="2">
    <source>
        <dbReference type="EMBL" id="OAE24781.1"/>
    </source>
</evidence>
<keyword evidence="3" id="KW-1185">Reference proteome</keyword>
<proteinExistence type="predicted"/>
<accession>A0A176VWQ1</accession>
<evidence type="ECO:0000313" key="3">
    <source>
        <dbReference type="Proteomes" id="UP000077202"/>
    </source>
</evidence>
<evidence type="ECO:0000256" key="1">
    <source>
        <dbReference type="SAM" id="MobiDB-lite"/>
    </source>
</evidence>
<protein>
    <submittedName>
        <fullName evidence="2">Uncharacterized protein</fullName>
    </submittedName>
</protein>
<name>A0A176VWQ1_MARPO</name>
<dbReference type="Proteomes" id="UP000077202">
    <property type="component" value="Unassembled WGS sequence"/>
</dbReference>
<sequence>MVEREWGELKREDLHGRSGRDLAVPAVAYRCMRRKLCGGSDNLDARAGALCREDDVSTAETRESQTEISLRPRYNCQIRRLMRTEVGQVRDQNVQILLPRGSGDELDIGHETDGALSQTVTGASTPLTRAPSTPSGSINRRREGSTGCPARFSPSMAKPNGTSDAGYRVRPSQRSLLPSTTDTYRQTGTLSVTDRVSGVLRD</sequence>
<dbReference type="EMBL" id="LVLJ01002476">
    <property type="protein sequence ID" value="OAE24781.1"/>
    <property type="molecule type" value="Genomic_DNA"/>
</dbReference>
<gene>
    <name evidence="2" type="ORF">AXG93_48s1290</name>
</gene>
<comment type="caution">
    <text evidence="2">The sequence shown here is derived from an EMBL/GenBank/DDBJ whole genome shotgun (WGS) entry which is preliminary data.</text>
</comment>
<feature type="region of interest" description="Disordered" evidence="1">
    <location>
        <begin position="122"/>
        <end position="169"/>
    </location>
</feature>